<dbReference type="InterPro" id="IPR002501">
    <property type="entry name" value="PsdUridine_synth_N"/>
</dbReference>
<gene>
    <name evidence="6" type="ORF">GBAR_LOCUS8061</name>
</gene>
<sequence>PNKDWPRRHVGSDRYRVLPICVGNGTRLSEFVLTGDKTYLLSARLGVSTDTYDSEGKTIEQHDHHEVSLSQVRSALTGFDGEIDQIPPMYSAIKKDGQPLYKLARQGKNVPREPRRVTVKSLTLTEWDPPDFQLRIECGSGFYARSLAHDLGQEPRLRRAYDIAPSRKGREFHIEDSVSIDELTAGANDDSWTRHLLKPDYVLKHFDAICIGSQQTAAFTHGRAIDVAHNSSESGEVQVSVYAKSGELLGLGFHDAATSRLRPAKVFHAAIESSGATQI</sequence>
<reference evidence="6" key="1">
    <citation type="submission" date="2023-03" db="EMBL/GenBank/DDBJ databases">
        <authorList>
            <person name="Steffen K."/>
            <person name="Cardenas P."/>
        </authorList>
    </citation>
    <scope>NUCLEOTIDE SEQUENCE</scope>
</reference>
<dbReference type="Pfam" id="PF01509">
    <property type="entry name" value="TruB_N"/>
    <property type="match status" value="1"/>
</dbReference>
<keyword evidence="3" id="KW-0819">tRNA processing</keyword>
<dbReference type="GO" id="GO:1990481">
    <property type="term" value="P:mRNA pseudouridine synthesis"/>
    <property type="evidence" value="ECO:0007669"/>
    <property type="project" value="TreeGrafter"/>
</dbReference>
<proteinExistence type="inferred from homology"/>
<name>A0AA35RK63_GEOBA</name>
<dbReference type="PANTHER" id="PTHR13767">
    <property type="entry name" value="TRNA-PSEUDOURIDINE SYNTHASE"/>
    <property type="match status" value="1"/>
</dbReference>
<dbReference type="Proteomes" id="UP001174909">
    <property type="component" value="Unassembled WGS sequence"/>
</dbReference>
<evidence type="ECO:0000256" key="1">
    <source>
        <dbReference type="ARBA" id="ARBA00008999"/>
    </source>
</evidence>
<comment type="caution">
    <text evidence="6">The sequence shown here is derived from an EMBL/GenBank/DDBJ whole genome shotgun (WGS) entry which is preliminary data.</text>
</comment>
<evidence type="ECO:0000313" key="7">
    <source>
        <dbReference type="Proteomes" id="UP001174909"/>
    </source>
</evidence>
<evidence type="ECO:0000256" key="2">
    <source>
        <dbReference type="ARBA" id="ARBA00012787"/>
    </source>
</evidence>
<dbReference type="GO" id="GO:0003723">
    <property type="term" value="F:RNA binding"/>
    <property type="evidence" value="ECO:0007669"/>
    <property type="project" value="InterPro"/>
</dbReference>
<organism evidence="6 7">
    <name type="scientific">Geodia barretti</name>
    <name type="common">Barrett's horny sponge</name>
    <dbReference type="NCBI Taxonomy" id="519541"/>
    <lineage>
        <taxon>Eukaryota</taxon>
        <taxon>Metazoa</taxon>
        <taxon>Porifera</taxon>
        <taxon>Demospongiae</taxon>
        <taxon>Heteroscleromorpha</taxon>
        <taxon>Tetractinellida</taxon>
        <taxon>Astrophorina</taxon>
        <taxon>Geodiidae</taxon>
        <taxon>Geodia</taxon>
    </lineage>
</organism>
<feature type="domain" description="Pseudouridine synthase II N-terminal" evidence="5">
    <location>
        <begin position="17"/>
        <end position="143"/>
    </location>
</feature>
<dbReference type="EC" id="5.4.99.25" evidence="2"/>
<keyword evidence="7" id="KW-1185">Reference proteome</keyword>
<dbReference type="PANTHER" id="PTHR13767:SF2">
    <property type="entry name" value="PSEUDOURIDYLATE SYNTHASE TRUB1"/>
    <property type="match status" value="1"/>
</dbReference>
<dbReference type="Gene3D" id="3.30.2350.10">
    <property type="entry name" value="Pseudouridine synthase"/>
    <property type="match status" value="1"/>
</dbReference>
<dbReference type="GO" id="GO:0006400">
    <property type="term" value="P:tRNA modification"/>
    <property type="evidence" value="ECO:0007669"/>
    <property type="project" value="TreeGrafter"/>
</dbReference>
<evidence type="ECO:0000313" key="6">
    <source>
        <dbReference type="EMBL" id="CAI8012562.1"/>
    </source>
</evidence>
<dbReference type="EMBL" id="CASHTH010001195">
    <property type="protein sequence ID" value="CAI8012562.1"/>
    <property type="molecule type" value="Genomic_DNA"/>
</dbReference>
<dbReference type="GO" id="GO:0160148">
    <property type="term" value="F:tRNA pseudouridine(55) synthase activity"/>
    <property type="evidence" value="ECO:0007669"/>
    <property type="project" value="UniProtKB-EC"/>
</dbReference>
<accession>A0AA35RK63</accession>
<dbReference type="InterPro" id="IPR014780">
    <property type="entry name" value="tRNA_psdUridine_synth_TruB"/>
</dbReference>
<evidence type="ECO:0000259" key="5">
    <source>
        <dbReference type="Pfam" id="PF01509"/>
    </source>
</evidence>
<protein>
    <recommendedName>
        <fullName evidence="2">tRNA pseudouridine(55) synthase</fullName>
        <ecNumber evidence="2">5.4.99.25</ecNumber>
    </recommendedName>
</protein>
<keyword evidence="4" id="KW-0413">Isomerase</keyword>
<dbReference type="AlphaFoldDB" id="A0AA35RK63"/>
<feature type="non-terminal residue" evidence="6">
    <location>
        <position position="1"/>
    </location>
</feature>
<evidence type="ECO:0000256" key="3">
    <source>
        <dbReference type="ARBA" id="ARBA00022694"/>
    </source>
</evidence>
<comment type="similarity">
    <text evidence="1">Belongs to the pseudouridine synthase TruB family.</text>
</comment>
<dbReference type="SUPFAM" id="SSF55120">
    <property type="entry name" value="Pseudouridine synthase"/>
    <property type="match status" value="1"/>
</dbReference>
<dbReference type="InterPro" id="IPR020103">
    <property type="entry name" value="PsdUridine_synth_cat_dom_sf"/>
</dbReference>
<evidence type="ECO:0000256" key="4">
    <source>
        <dbReference type="ARBA" id="ARBA00023235"/>
    </source>
</evidence>